<organism evidence="1">
    <name type="scientific">Rhizophora mucronata</name>
    <name type="common">Asiatic mangrove</name>
    <dbReference type="NCBI Taxonomy" id="61149"/>
    <lineage>
        <taxon>Eukaryota</taxon>
        <taxon>Viridiplantae</taxon>
        <taxon>Streptophyta</taxon>
        <taxon>Embryophyta</taxon>
        <taxon>Tracheophyta</taxon>
        <taxon>Spermatophyta</taxon>
        <taxon>Magnoliopsida</taxon>
        <taxon>eudicotyledons</taxon>
        <taxon>Gunneridae</taxon>
        <taxon>Pentapetalae</taxon>
        <taxon>rosids</taxon>
        <taxon>fabids</taxon>
        <taxon>Malpighiales</taxon>
        <taxon>Rhizophoraceae</taxon>
        <taxon>Rhizophora</taxon>
    </lineage>
</organism>
<proteinExistence type="predicted"/>
<dbReference type="AlphaFoldDB" id="A0A2P2PZ38"/>
<evidence type="ECO:0000313" key="1">
    <source>
        <dbReference type="EMBL" id="MBX59984.1"/>
    </source>
</evidence>
<accession>A0A2P2PZ38</accession>
<reference evidence="1" key="1">
    <citation type="submission" date="2018-02" db="EMBL/GenBank/DDBJ databases">
        <title>Rhizophora mucronata_Transcriptome.</title>
        <authorList>
            <person name="Meera S.P."/>
            <person name="Sreeshan A."/>
            <person name="Augustine A."/>
        </authorList>
    </citation>
    <scope>NUCLEOTIDE SEQUENCE</scope>
    <source>
        <tissue evidence="1">Leaf</tissue>
    </source>
</reference>
<name>A0A2P2PZ38_RHIMU</name>
<dbReference type="EMBL" id="GGEC01079500">
    <property type="protein sequence ID" value="MBX59984.1"/>
    <property type="molecule type" value="Transcribed_RNA"/>
</dbReference>
<sequence length="25" mass="2878">MLLCCLCPPLHHIFTLVLTPFFCQS</sequence>
<protein>
    <submittedName>
        <fullName evidence="1">Uncharacterized protein</fullName>
    </submittedName>
</protein>